<accession>A0A088DJT7</accession>
<organism evidence="8">
    <name type="scientific">Tigriopus japonicus</name>
    <name type="common">Copepod</name>
    <dbReference type="NCBI Taxonomy" id="158387"/>
    <lineage>
        <taxon>Eukaryota</taxon>
        <taxon>Metazoa</taxon>
        <taxon>Ecdysozoa</taxon>
        <taxon>Arthropoda</taxon>
        <taxon>Crustacea</taxon>
        <taxon>Multicrustacea</taxon>
        <taxon>Hexanauplia</taxon>
        <taxon>Copepoda</taxon>
        <taxon>Harpacticoida</taxon>
        <taxon>Harpacticidae</taxon>
        <taxon>Tigriopus</taxon>
    </lineage>
</organism>
<dbReference type="PROSITE" id="PS00086">
    <property type="entry name" value="CYTOCHROME_P450"/>
    <property type="match status" value="1"/>
</dbReference>
<dbReference type="GO" id="GO:0006805">
    <property type="term" value="P:xenobiotic metabolic process"/>
    <property type="evidence" value="ECO:0007669"/>
    <property type="project" value="TreeGrafter"/>
</dbReference>
<evidence type="ECO:0000256" key="7">
    <source>
        <dbReference type="SAM" id="MobiDB-lite"/>
    </source>
</evidence>
<dbReference type="GO" id="GO:0005506">
    <property type="term" value="F:iron ion binding"/>
    <property type="evidence" value="ECO:0007669"/>
    <property type="project" value="InterPro"/>
</dbReference>
<dbReference type="InterPro" id="IPR001128">
    <property type="entry name" value="Cyt_P450"/>
</dbReference>
<keyword evidence="4 6" id="KW-0503">Monooxygenase</keyword>
<dbReference type="Gene3D" id="1.10.630.10">
    <property type="entry name" value="Cytochrome P450"/>
    <property type="match status" value="1"/>
</dbReference>
<dbReference type="GO" id="GO:0005737">
    <property type="term" value="C:cytoplasm"/>
    <property type="evidence" value="ECO:0007669"/>
    <property type="project" value="TreeGrafter"/>
</dbReference>
<keyword evidence="2 5" id="KW-0479">Metal-binding</keyword>
<keyword evidence="5 6" id="KW-0349">Heme</keyword>
<keyword evidence="6" id="KW-0560">Oxidoreductase</keyword>
<dbReference type="InterPro" id="IPR002401">
    <property type="entry name" value="Cyt_P450_E_grp-I"/>
</dbReference>
<dbReference type="EMBL" id="KF639984">
    <property type="protein sequence ID" value="AIL94138.1"/>
    <property type="molecule type" value="mRNA"/>
</dbReference>
<keyword evidence="3 5" id="KW-0408">Iron</keyword>
<protein>
    <submittedName>
        <fullName evidence="8">Cytochrome P450 CYP3028A1</fullName>
    </submittedName>
</protein>
<evidence type="ECO:0000256" key="5">
    <source>
        <dbReference type="PIRSR" id="PIRSR602401-1"/>
    </source>
</evidence>
<gene>
    <name evidence="8" type="primary">CYP3028A1</name>
</gene>
<evidence type="ECO:0000313" key="8">
    <source>
        <dbReference type="EMBL" id="AIL94138.1"/>
    </source>
</evidence>
<dbReference type="InterPro" id="IPR036396">
    <property type="entry name" value="Cyt_P450_sf"/>
</dbReference>
<sequence length="397" mass="45251">MPFIQGLSGTDSKSQVHGVGSSKGSVWVEQRKLAHIGLNKVGMGKTDAMEEMIGEEAQTLCDRFAEKAKFGPVQIKGKLPVAINNVIWRMITGRTTKQDDPFMNEMTERMDSHFKFMSPSSIVSTLMQYFHRITKVAVKFGFVRGYQDFIVLLNNVRNEVKDFRAVQDGNFVERYRDEIAKASPESSFYGKDGENHLVGQAMDFFIAGTETTTTFLEWTLKYLINYPEIQEKLAKEIETVFGSRPSNIGQKDQLHYTQAFILESYRHNPMGILSIPRMTMNDVTLNGTFIPKHTQIFPYFKSMNRDPKAFEDPDQFRPERFLDKNGNFVTNDRVILFGKGRRKCVGEVLAKAEIFLFLTYFIHSFKIAPVAGEDYSDASNPGLVFTSSPFKVELIPR</sequence>
<dbReference type="Pfam" id="PF00067">
    <property type="entry name" value="p450"/>
    <property type="match status" value="1"/>
</dbReference>
<dbReference type="GO" id="GO:0016712">
    <property type="term" value="F:oxidoreductase activity, acting on paired donors, with incorporation or reduction of molecular oxygen, reduced flavin or flavoprotein as one donor, and incorporation of one atom of oxygen"/>
    <property type="evidence" value="ECO:0007669"/>
    <property type="project" value="TreeGrafter"/>
</dbReference>
<reference evidence="8" key="1">
    <citation type="submission" date="2013-09" db="EMBL/GenBank/DDBJ databases">
        <authorList>
            <person name="Lee J.-S."/>
        </authorList>
    </citation>
    <scope>NUCLEOTIDE SEQUENCE</scope>
</reference>
<dbReference type="InterPro" id="IPR017972">
    <property type="entry name" value="Cyt_P450_CS"/>
</dbReference>
<dbReference type="GO" id="GO:0006082">
    <property type="term" value="P:organic acid metabolic process"/>
    <property type="evidence" value="ECO:0007669"/>
    <property type="project" value="TreeGrafter"/>
</dbReference>
<name>A0A088DJT7_TIGJA</name>
<comment type="similarity">
    <text evidence="1 6">Belongs to the cytochrome P450 family.</text>
</comment>
<evidence type="ECO:0000256" key="1">
    <source>
        <dbReference type="ARBA" id="ARBA00010617"/>
    </source>
</evidence>
<evidence type="ECO:0000256" key="3">
    <source>
        <dbReference type="ARBA" id="ARBA00023004"/>
    </source>
</evidence>
<dbReference type="PANTHER" id="PTHR24300">
    <property type="entry name" value="CYTOCHROME P450 508A4-RELATED"/>
    <property type="match status" value="1"/>
</dbReference>
<dbReference type="InterPro" id="IPR050182">
    <property type="entry name" value="Cytochrome_P450_fam2"/>
</dbReference>
<proteinExistence type="evidence at transcript level"/>
<feature type="binding site" description="axial binding residue" evidence="5">
    <location>
        <position position="344"/>
    </location>
    <ligand>
        <name>heme</name>
        <dbReference type="ChEBI" id="CHEBI:30413"/>
    </ligand>
    <ligandPart>
        <name>Fe</name>
        <dbReference type="ChEBI" id="CHEBI:18248"/>
    </ligandPart>
</feature>
<comment type="cofactor">
    <cofactor evidence="5">
        <name>heme</name>
        <dbReference type="ChEBI" id="CHEBI:30413"/>
    </cofactor>
</comment>
<evidence type="ECO:0000256" key="4">
    <source>
        <dbReference type="ARBA" id="ARBA00023033"/>
    </source>
</evidence>
<dbReference type="PANTHER" id="PTHR24300:SF375">
    <property type="entry name" value="CYTOCHROME P450 FAMILY"/>
    <property type="match status" value="1"/>
</dbReference>
<dbReference type="PRINTS" id="PR00463">
    <property type="entry name" value="EP450I"/>
</dbReference>
<evidence type="ECO:0000256" key="2">
    <source>
        <dbReference type="ARBA" id="ARBA00022723"/>
    </source>
</evidence>
<feature type="region of interest" description="Disordered" evidence="7">
    <location>
        <begin position="1"/>
        <end position="20"/>
    </location>
</feature>
<reference evidence="8" key="2">
    <citation type="journal article" date="2014" name="Aquat. Toxicol.">
        <title>Crude oil exposure results in oxidative stress-mediated dysfunctional development and reproduction in the copepod Tigriopus japonicus and modulates expression of cytochrome P450 (CYP) genes.</title>
        <authorList>
            <person name="Han J."/>
            <person name="Won E.J."/>
            <person name="Hwang D.S."/>
            <person name="Shin K.H."/>
            <person name="Lee Y.S."/>
            <person name="Leung K.M."/>
            <person name="Lee S.J."/>
            <person name="Lee J.S."/>
        </authorList>
    </citation>
    <scope>NUCLEOTIDE SEQUENCE</scope>
</reference>
<dbReference type="SUPFAM" id="SSF48264">
    <property type="entry name" value="Cytochrome P450"/>
    <property type="match status" value="1"/>
</dbReference>
<dbReference type="GO" id="GO:0020037">
    <property type="term" value="F:heme binding"/>
    <property type="evidence" value="ECO:0007669"/>
    <property type="project" value="InterPro"/>
</dbReference>
<dbReference type="AlphaFoldDB" id="A0A088DJT7"/>
<evidence type="ECO:0000256" key="6">
    <source>
        <dbReference type="RuleBase" id="RU000461"/>
    </source>
</evidence>
<dbReference type="PRINTS" id="PR00385">
    <property type="entry name" value="P450"/>
</dbReference>